<comment type="similarity">
    <text evidence="2">Belongs to the MipA/OmpV family.</text>
</comment>
<dbReference type="PANTHER" id="PTHR38776:SF1">
    <property type="entry name" value="MLTA-INTERACTING PROTEIN-RELATED"/>
    <property type="match status" value="1"/>
</dbReference>
<organism evidence="7 8">
    <name type="scientific">Aliikangiella coralliicola</name>
    <dbReference type="NCBI Taxonomy" id="2592383"/>
    <lineage>
        <taxon>Bacteria</taxon>
        <taxon>Pseudomonadati</taxon>
        <taxon>Pseudomonadota</taxon>
        <taxon>Gammaproteobacteria</taxon>
        <taxon>Oceanospirillales</taxon>
        <taxon>Pleioneaceae</taxon>
        <taxon>Aliikangiella</taxon>
    </lineage>
</organism>
<dbReference type="RefSeq" id="WP_142932899.1">
    <property type="nucleotide sequence ID" value="NZ_ML660167.1"/>
</dbReference>
<keyword evidence="4" id="KW-0472">Membrane</keyword>
<dbReference type="PROSITE" id="PS51257">
    <property type="entry name" value="PROKAR_LIPOPROTEIN"/>
    <property type="match status" value="1"/>
</dbReference>
<comment type="caution">
    <text evidence="7">The sequence shown here is derived from an EMBL/GenBank/DDBJ whole genome shotgun (WGS) entry which is preliminary data.</text>
</comment>
<evidence type="ECO:0000256" key="5">
    <source>
        <dbReference type="ARBA" id="ARBA00023237"/>
    </source>
</evidence>
<dbReference type="Pfam" id="PF06629">
    <property type="entry name" value="MipA"/>
    <property type="match status" value="1"/>
</dbReference>
<proteinExistence type="inferred from homology"/>
<evidence type="ECO:0000256" key="6">
    <source>
        <dbReference type="SAM" id="SignalP"/>
    </source>
</evidence>
<keyword evidence="8" id="KW-1185">Reference proteome</keyword>
<dbReference type="PANTHER" id="PTHR38776">
    <property type="entry name" value="MLTA-INTERACTING PROTEIN-RELATED"/>
    <property type="match status" value="1"/>
</dbReference>
<dbReference type="Proteomes" id="UP000315439">
    <property type="component" value="Unassembled WGS sequence"/>
</dbReference>
<feature type="chain" id="PRO_5021936200" evidence="6">
    <location>
        <begin position="26"/>
        <end position="302"/>
    </location>
</feature>
<comment type="subcellular location">
    <subcellularLocation>
        <location evidence="1">Cell outer membrane</location>
    </subcellularLocation>
</comment>
<evidence type="ECO:0000313" key="8">
    <source>
        <dbReference type="Proteomes" id="UP000315439"/>
    </source>
</evidence>
<feature type="signal peptide" evidence="6">
    <location>
        <begin position="1"/>
        <end position="25"/>
    </location>
</feature>
<evidence type="ECO:0000313" key="7">
    <source>
        <dbReference type="EMBL" id="TQV85980.1"/>
    </source>
</evidence>
<dbReference type="OrthoDB" id="8562138at2"/>
<dbReference type="AlphaFoldDB" id="A0A545U923"/>
<dbReference type="InterPro" id="IPR010583">
    <property type="entry name" value="MipA"/>
</dbReference>
<keyword evidence="5" id="KW-0998">Cell outer membrane</keyword>
<keyword evidence="3 6" id="KW-0732">Signal</keyword>
<evidence type="ECO:0000256" key="4">
    <source>
        <dbReference type="ARBA" id="ARBA00023136"/>
    </source>
</evidence>
<accession>A0A545U923</accession>
<evidence type="ECO:0000256" key="1">
    <source>
        <dbReference type="ARBA" id="ARBA00004442"/>
    </source>
</evidence>
<evidence type="ECO:0000256" key="3">
    <source>
        <dbReference type="ARBA" id="ARBA00022729"/>
    </source>
</evidence>
<dbReference type="GO" id="GO:0009279">
    <property type="term" value="C:cell outer membrane"/>
    <property type="evidence" value="ECO:0007669"/>
    <property type="project" value="UniProtKB-SubCell"/>
</dbReference>
<gene>
    <name evidence="7" type="ORF">FLL46_18890</name>
</gene>
<reference evidence="7 8" key="1">
    <citation type="submission" date="2019-07" db="EMBL/GenBank/DDBJ databases">
        <title>Draft genome for Aliikangiella sp. M105.</title>
        <authorList>
            <person name="Wang G."/>
        </authorList>
    </citation>
    <scope>NUCLEOTIDE SEQUENCE [LARGE SCALE GENOMIC DNA]</scope>
    <source>
        <strain evidence="7 8">M105</strain>
    </source>
</reference>
<evidence type="ECO:0000256" key="2">
    <source>
        <dbReference type="ARBA" id="ARBA00005722"/>
    </source>
</evidence>
<protein>
    <submittedName>
        <fullName evidence="7">MipA/OmpV family protein</fullName>
    </submittedName>
</protein>
<dbReference type="EMBL" id="VIKS01000011">
    <property type="protein sequence ID" value="TQV85980.1"/>
    <property type="molecule type" value="Genomic_DNA"/>
</dbReference>
<name>A0A545U923_9GAMM</name>
<sequence>MHLLKRTQKYLCILLSIIFSCEVRAVDGFATLQTIDLKKTSIAQFYAEQHHNEKVTESVSSAKLKSKVSDWKINVGGGFIVGEKPWRSLDVEAGALPYFQAIYGNWQFGVNNMVSYHYKPGDTLSFSTGLNYRNDGYDSDFSPLNKLSDHPVFDGYQSPDGELVGNFGVKFGLFSLDVTQDISDRSDSTSASASFDIPLYANKRGLMIKAIASAHWYNDKYVNYYYGINEQQTDISVGRFYYQTDAATNYQLGLSAVVPINQKWAIVGQISRTRLHENITNSPLIDSEFQDTLIAIVSYSLR</sequence>